<dbReference type="OrthoDB" id="167718at2759"/>
<feature type="compositionally biased region" description="Basic and acidic residues" evidence="3">
    <location>
        <begin position="120"/>
        <end position="145"/>
    </location>
</feature>
<dbReference type="InterPro" id="IPR034228">
    <property type="entry name" value="Nop6_RRM"/>
</dbReference>
<dbReference type="Gene3D" id="3.30.70.330">
    <property type="match status" value="1"/>
</dbReference>
<dbReference type="CDD" id="cd12400">
    <property type="entry name" value="RRM_Nop6"/>
    <property type="match status" value="1"/>
</dbReference>
<dbReference type="SMART" id="SM00360">
    <property type="entry name" value="RRM"/>
    <property type="match status" value="1"/>
</dbReference>
<dbReference type="Pfam" id="PF00076">
    <property type="entry name" value="RRM_1"/>
    <property type="match status" value="1"/>
</dbReference>
<evidence type="ECO:0000313" key="6">
    <source>
        <dbReference type="Proteomes" id="UP000284706"/>
    </source>
</evidence>
<dbReference type="SUPFAM" id="SSF54928">
    <property type="entry name" value="RNA-binding domain, RBD"/>
    <property type="match status" value="1"/>
</dbReference>
<comment type="caution">
    <text evidence="5">The sequence shown here is derived from an EMBL/GenBank/DDBJ whole genome shotgun (WGS) entry which is preliminary data.</text>
</comment>
<evidence type="ECO:0000256" key="1">
    <source>
        <dbReference type="ARBA" id="ARBA00022884"/>
    </source>
</evidence>
<sequence>MSNIQKLTKKQKKGLAFRERKTGKGKKKDDLIDMENNAVPLMEDQDHTGDDGDPSAVGGEEGQERGKTERVAEGDEEKRTEGRKGSKGKSKAEEGDVHVAVEGVKAGKKRKRAEAEEGTTDLKPETSKRKKSSEEKKTGDEDGKKSKQRYILFVGNLKYTTSVDAIKAHFSSCDPPPTVRLLTPKVKGTAGSVQKAKSKGCAFLEFTHRNALQQGLKLHQSTLDGRMINVELTAGGGGKSEARLAKVRQRNKALLGQREERVTKEAAKDNSFPNLPSKPQRFSATSGLEQKLQTKKTWTVGDTVDDETHRGGKRHRSRSKTKSQTWGTGVNAIPVG</sequence>
<dbReference type="InterPro" id="IPR012677">
    <property type="entry name" value="Nucleotide-bd_a/b_plait_sf"/>
</dbReference>
<dbReference type="PROSITE" id="PS50102">
    <property type="entry name" value="RRM"/>
    <property type="match status" value="1"/>
</dbReference>
<protein>
    <recommendedName>
        <fullName evidence="4">RRM domain-containing protein</fullName>
    </recommendedName>
</protein>
<feature type="compositionally biased region" description="Basic and acidic residues" evidence="3">
    <location>
        <begin position="62"/>
        <end position="99"/>
    </location>
</feature>
<accession>A0A409VEW6</accession>
<feature type="compositionally biased region" description="Basic residues" evidence="3">
    <location>
        <begin position="311"/>
        <end position="321"/>
    </location>
</feature>
<dbReference type="GO" id="GO:0019843">
    <property type="term" value="F:rRNA binding"/>
    <property type="evidence" value="ECO:0007669"/>
    <property type="project" value="TreeGrafter"/>
</dbReference>
<evidence type="ECO:0000256" key="3">
    <source>
        <dbReference type="SAM" id="MobiDB-lite"/>
    </source>
</evidence>
<dbReference type="GO" id="GO:0042274">
    <property type="term" value="P:ribosomal small subunit biogenesis"/>
    <property type="evidence" value="ECO:0007669"/>
    <property type="project" value="TreeGrafter"/>
</dbReference>
<dbReference type="InterPro" id="IPR000504">
    <property type="entry name" value="RRM_dom"/>
</dbReference>
<name>A0A409VEW6_9AGAR</name>
<keyword evidence="1 2" id="KW-0694">RNA-binding</keyword>
<feature type="region of interest" description="Disordered" evidence="3">
    <location>
        <begin position="1"/>
        <end position="145"/>
    </location>
</feature>
<feature type="compositionally biased region" description="Basic and acidic residues" evidence="3">
    <location>
        <begin position="16"/>
        <end position="31"/>
    </location>
</feature>
<dbReference type="GO" id="GO:0005730">
    <property type="term" value="C:nucleolus"/>
    <property type="evidence" value="ECO:0007669"/>
    <property type="project" value="TreeGrafter"/>
</dbReference>
<dbReference type="STRING" id="231916.A0A409VEW6"/>
<proteinExistence type="predicted"/>
<dbReference type="PANTHER" id="PTHR23236">
    <property type="entry name" value="EUKARYOTIC TRANSLATION INITIATION FACTOR 4B/4H"/>
    <property type="match status" value="1"/>
</dbReference>
<dbReference type="InterPro" id="IPR035979">
    <property type="entry name" value="RBD_domain_sf"/>
</dbReference>
<dbReference type="AlphaFoldDB" id="A0A409VEW6"/>
<evidence type="ECO:0000259" key="4">
    <source>
        <dbReference type="PROSITE" id="PS50102"/>
    </source>
</evidence>
<dbReference type="PANTHER" id="PTHR23236:SF51">
    <property type="entry name" value="NUCLEOLAR PROTEIN 6"/>
    <property type="match status" value="1"/>
</dbReference>
<keyword evidence="6" id="KW-1185">Reference proteome</keyword>
<gene>
    <name evidence="5" type="ORF">CVT26_002026</name>
</gene>
<reference evidence="5 6" key="1">
    <citation type="journal article" date="2018" name="Evol. Lett.">
        <title>Horizontal gene cluster transfer increased hallucinogenic mushroom diversity.</title>
        <authorList>
            <person name="Reynolds H.T."/>
            <person name="Vijayakumar V."/>
            <person name="Gluck-Thaler E."/>
            <person name="Korotkin H.B."/>
            <person name="Matheny P.B."/>
            <person name="Slot J.C."/>
        </authorList>
    </citation>
    <scope>NUCLEOTIDE SEQUENCE [LARGE SCALE GENOMIC DNA]</scope>
    <source>
        <strain evidence="5 6">SRW20</strain>
    </source>
</reference>
<dbReference type="EMBL" id="NHYE01005666">
    <property type="protein sequence ID" value="PPQ64487.1"/>
    <property type="molecule type" value="Genomic_DNA"/>
</dbReference>
<dbReference type="InParanoid" id="A0A409VEW6"/>
<feature type="domain" description="RRM" evidence="4">
    <location>
        <begin position="150"/>
        <end position="235"/>
    </location>
</feature>
<dbReference type="Proteomes" id="UP000284706">
    <property type="component" value="Unassembled WGS sequence"/>
</dbReference>
<organism evidence="5 6">
    <name type="scientific">Gymnopilus dilepis</name>
    <dbReference type="NCBI Taxonomy" id="231916"/>
    <lineage>
        <taxon>Eukaryota</taxon>
        <taxon>Fungi</taxon>
        <taxon>Dikarya</taxon>
        <taxon>Basidiomycota</taxon>
        <taxon>Agaricomycotina</taxon>
        <taxon>Agaricomycetes</taxon>
        <taxon>Agaricomycetidae</taxon>
        <taxon>Agaricales</taxon>
        <taxon>Agaricineae</taxon>
        <taxon>Hymenogastraceae</taxon>
        <taxon>Gymnopilus</taxon>
    </lineage>
</organism>
<evidence type="ECO:0000256" key="2">
    <source>
        <dbReference type="PROSITE-ProRule" id="PRU00176"/>
    </source>
</evidence>
<feature type="region of interest" description="Disordered" evidence="3">
    <location>
        <begin position="261"/>
        <end position="336"/>
    </location>
</feature>
<evidence type="ECO:0000313" key="5">
    <source>
        <dbReference type="EMBL" id="PPQ64487.1"/>
    </source>
</evidence>